<feature type="transmembrane region" description="Helical" evidence="2">
    <location>
        <begin position="257"/>
        <end position="275"/>
    </location>
</feature>
<keyword evidence="2" id="KW-0812">Transmembrane</keyword>
<dbReference type="EMBL" id="JAWRVG010000067">
    <property type="protein sequence ID" value="KAK4061641.1"/>
    <property type="molecule type" value="Genomic_DNA"/>
</dbReference>
<feature type="compositionally biased region" description="Basic and acidic residues" evidence="1">
    <location>
        <begin position="1"/>
        <end position="13"/>
    </location>
</feature>
<feature type="transmembrane region" description="Helical" evidence="2">
    <location>
        <begin position="455"/>
        <end position="475"/>
    </location>
</feature>
<feature type="transmembrane region" description="Helical" evidence="2">
    <location>
        <begin position="136"/>
        <end position="160"/>
    </location>
</feature>
<keyword evidence="2" id="KW-1133">Transmembrane helix</keyword>
<evidence type="ECO:0000313" key="4">
    <source>
        <dbReference type="Proteomes" id="UP001273209"/>
    </source>
</evidence>
<feature type="transmembrane region" description="Helical" evidence="2">
    <location>
        <begin position="619"/>
        <end position="642"/>
    </location>
</feature>
<evidence type="ECO:0000256" key="2">
    <source>
        <dbReference type="SAM" id="Phobius"/>
    </source>
</evidence>
<feature type="transmembrane region" description="Helical" evidence="2">
    <location>
        <begin position="341"/>
        <end position="361"/>
    </location>
</feature>
<organism evidence="3 4">
    <name type="scientific">Trichoderma aggressivum f. europaeum</name>
    <dbReference type="NCBI Taxonomy" id="173218"/>
    <lineage>
        <taxon>Eukaryota</taxon>
        <taxon>Fungi</taxon>
        <taxon>Dikarya</taxon>
        <taxon>Ascomycota</taxon>
        <taxon>Pezizomycotina</taxon>
        <taxon>Sordariomycetes</taxon>
        <taxon>Hypocreomycetidae</taxon>
        <taxon>Hypocreales</taxon>
        <taxon>Hypocreaceae</taxon>
        <taxon>Trichoderma</taxon>
    </lineage>
</organism>
<feature type="transmembrane region" description="Helical" evidence="2">
    <location>
        <begin position="528"/>
        <end position="547"/>
    </location>
</feature>
<evidence type="ECO:0000313" key="3">
    <source>
        <dbReference type="EMBL" id="KAK4061641.1"/>
    </source>
</evidence>
<accession>A0AAE1LZZ1</accession>
<keyword evidence="4" id="KW-1185">Reference proteome</keyword>
<dbReference type="GeneID" id="87914131"/>
<dbReference type="Proteomes" id="UP001273209">
    <property type="component" value="Unassembled WGS sequence"/>
</dbReference>
<dbReference type="GO" id="GO:0005886">
    <property type="term" value="C:plasma membrane"/>
    <property type="evidence" value="ECO:0007669"/>
    <property type="project" value="InterPro"/>
</dbReference>
<sequence length="668" mass="73074">MEVSDELKPEKLVTETGHGMTPVSTKTTRPPPTVYSYTLCHISHCDIKLMYDMFGLTPTLITCTSKFPIIRLGKMEAKATGNYSLANAISVRDAGLALACLAGHRASLLIARTAMKRFMPTTYGQLKQDQGSRFPAYFVFIVGIVWTTMSAPICLGAFVFTPADTDQTRVHSRMSTMEKICLSSRGALWTSELPRLSYSSEYLIHHILSLSSLAIILFNNLPRRPLYLIYAGLITELLSDAIALLKFEGKNHKNSRLYAQITVINAISLLIVRALPSITVTLSVLMPVKRISELNYIASVVFYCGWLIRLAFKQLSIQGVVQLVLVRPGYIRIGQRTRITLYRTMLSLSIVTAQVVTAAVYCSQRDVLLLDIENHDLIISGLGIVIAGLVGAKAINYLMLAIDCSPSTAPRSYPPAQGTPPNPDSVCTSLASTLDPDRCTVSFCKMFGVPFLDTISLNGISIQGGILFSALWVSQIHYIAPTLARDVLLASMALALLIGEAVGRIGCYFGGCCGARLDQNHVSKIPSVQILASVLNLIAFFGLVITLNYGLMSLPEMGCTAMAVNAAIRLVVNRLRNDAMDTSTGSTTIFAACQLFLSTWIYFSVRRSHDQEVSSTIRAAAYMIGMSLTFAISGRALCLTLAQSPIWTKLSWLLKPIVLHGWGIYSFE</sequence>
<reference evidence="3" key="1">
    <citation type="submission" date="2023-11" db="EMBL/GenBank/DDBJ databases">
        <title>The genome sequences of three competitors of mushroom-forming fungi.</title>
        <authorList>
            <person name="Beijen E."/>
            <person name="Ohm R.A."/>
        </authorList>
    </citation>
    <scope>NUCLEOTIDE SEQUENCE</scope>
    <source>
        <strain evidence="3">CBS 100526</strain>
    </source>
</reference>
<feature type="transmembrane region" description="Helical" evidence="2">
    <location>
        <begin position="295"/>
        <end position="312"/>
    </location>
</feature>
<dbReference type="GO" id="GO:0042158">
    <property type="term" value="P:lipoprotein biosynthetic process"/>
    <property type="evidence" value="ECO:0007669"/>
    <property type="project" value="InterPro"/>
</dbReference>
<dbReference type="AlphaFoldDB" id="A0AAE1LZZ1"/>
<feature type="transmembrane region" description="Helical" evidence="2">
    <location>
        <begin position="202"/>
        <end position="221"/>
    </location>
</feature>
<protein>
    <submittedName>
        <fullName evidence="3">Uncharacterized protein</fullName>
    </submittedName>
</protein>
<dbReference type="GO" id="GO:0008961">
    <property type="term" value="F:phosphatidylglycerol-prolipoprotein diacylglyceryl transferase activity"/>
    <property type="evidence" value="ECO:0007669"/>
    <property type="project" value="InterPro"/>
</dbReference>
<feature type="region of interest" description="Disordered" evidence="1">
    <location>
        <begin position="1"/>
        <end position="29"/>
    </location>
</feature>
<dbReference type="Pfam" id="PF01790">
    <property type="entry name" value="LGT"/>
    <property type="match status" value="1"/>
</dbReference>
<feature type="transmembrane region" description="Helical" evidence="2">
    <location>
        <begin position="381"/>
        <end position="402"/>
    </location>
</feature>
<evidence type="ECO:0000256" key="1">
    <source>
        <dbReference type="SAM" id="MobiDB-lite"/>
    </source>
</evidence>
<name>A0AAE1LZZ1_9HYPO</name>
<proteinExistence type="predicted"/>
<feature type="transmembrane region" description="Helical" evidence="2">
    <location>
        <begin position="584"/>
        <end position="603"/>
    </location>
</feature>
<dbReference type="InterPro" id="IPR001640">
    <property type="entry name" value="Lgt"/>
</dbReference>
<comment type="caution">
    <text evidence="3">The sequence shown here is derived from an EMBL/GenBank/DDBJ whole genome shotgun (WGS) entry which is preliminary data.</text>
</comment>
<gene>
    <name evidence="3" type="ORF">Triagg1_10183</name>
</gene>
<keyword evidence="2" id="KW-0472">Membrane</keyword>
<feature type="transmembrane region" description="Helical" evidence="2">
    <location>
        <begin position="487"/>
        <end position="507"/>
    </location>
</feature>
<dbReference type="RefSeq" id="XP_062750832.1">
    <property type="nucleotide sequence ID" value="XM_062894226.1"/>
</dbReference>